<sequence length="248" mass="27427">MEHMRFDIMSGSIRILVVLCLKLLRTRKSPAKQTARNLFRGGDDEDDSADADTNDPAVPRSLGRVGVGHMVYISGLTCALSSTNILEVSWREKEPGSLFVNLSLLPALLNSSCLHNLSPLSDIPRSTNRTHISHVRLDGIDCDSLKVSLYHNICGSVVNEHSGVLQCSFYDSADVLAWCVGQTAVEFLQISPDEYLELPEDERAMYLYTLQNKSFVVAIANTRKRVDGCVVGDEAVPAWEITRAQKCE</sequence>
<gene>
    <name evidence="3" type="ORF">Zm00014a_031556</name>
</gene>
<evidence type="ECO:0000256" key="1">
    <source>
        <dbReference type="SAM" id="MobiDB-lite"/>
    </source>
</evidence>
<dbReference type="Proteomes" id="UP000251960">
    <property type="component" value="Chromosome 3"/>
</dbReference>
<evidence type="ECO:0000313" key="4">
    <source>
        <dbReference type="Proteomes" id="UP000251960"/>
    </source>
</evidence>
<feature type="compositionally biased region" description="Acidic residues" evidence="1">
    <location>
        <begin position="43"/>
        <end position="53"/>
    </location>
</feature>
<accession>A0A3L6FA65</accession>
<evidence type="ECO:0000259" key="2">
    <source>
        <dbReference type="Pfam" id="PF17244"/>
    </source>
</evidence>
<dbReference type="AlphaFoldDB" id="A0A3L6FA65"/>
<dbReference type="Pfam" id="PF17244">
    <property type="entry name" value="CDC24_OB3"/>
    <property type="match status" value="1"/>
</dbReference>
<feature type="domain" description="Cell division control protein 24 OB" evidence="2">
    <location>
        <begin position="60"/>
        <end position="210"/>
    </location>
</feature>
<dbReference type="EMBL" id="NCVQ01000004">
    <property type="protein sequence ID" value="PWZ30055.1"/>
    <property type="molecule type" value="Genomic_DNA"/>
</dbReference>
<dbReference type="PANTHER" id="PTHR36033">
    <property type="entry name" value="NUCLEIC ACID-BINDING PROTEINS SUPERFAMILY"/>
    <property type="match status" value="1"/>
</dbReference>
<evidence type="ECO:0000313" key="3">
    <source>
        <dbReference type="EMBL" id="PWZ30055.1"/>
    </source>
</evidence>
<organism evidence="3 4">
    <name type="scientific">Zea mays</name>
    <name type="common">Maize</name>
    <dbReference type="NCBI Taxonomy" id="4577"/>
    <lineage>
        <taxon>Eukaryota</taxon>
        <taxon>Viridiplantae</taxon>
        <taxon>Streptophyta</taxon>
        <taxon>Embryophyta</taxon>
        <taxon>Tracheophyta</taxon>
        <taxon>Spermatophyta</taxon>
        <taxon>Magnoliopsida</taxon>
        <taxon>Liliopsida</taxon>
        <taxon>Poales</taxon>
        <taxon>Poaceae</taxon>
        <taxon>PACMAD clade</taxon>
        <taxon>Panicoideae</taxon>
        <taxon>Andropogonodae</taxon>
        <taxon>Andropogoneae</taxon>
        <taxon>Tripsacinae</taxon>
        <taxon>Zea</taxon>
    </lineage>
</organism>
<dbReference type="InterPro" id="IPR035203">
    <property type="entry name" value="Cdc24_OB3"/>
</dbReference>
<protein>
    <recommendedName>
        <fullName evidence="2">Cell division control protein 24 OB domain-containing protein</fullName>
    </recommendedName>
</protein>
<dbReference type="ExpressionAtlas" id="A0A3L6FA65">
    <property type="expression patterns" value="baseline and differential"/>
</dbReference>
<dbReference type="PANTHER" id="PTHR36033:SF1">
    <property type="entry name" value="NUCLEIC ACID-BINDING PROTEINS SUPERFAMILY"/>
    <property type="match status" value="1"/>
</dbReference>
<feature type="region of interest" description="Disordered" evidence="1">
    <location>
        <begin position="35"/>
        <end position="60"/>
    </location>
</feature>
<comment type="caution">
    <text evidence="3">The sequence shown here is derived from an EMBL/GenBank/DDBJ whole genome shotgun (WGS) entry which is preliminary data.</text>
</comment>
<reference evidence="3 4" key="1">
    <citation type="journal article" date="2018" name="Nat. Genet.">
        <title>Extensive intraspecific gene order and gene structural variations between Mo17 and other maize genomes.</title>
        <authorList>
            <person name="Sun S."/>
            <person name="Zhou Y."/>
            <person name="Chen J."/>
            <person name="Shi J."/>
            <person name="Zhao H."/>
            <person name="Zhao H."/>
            <person name="Song W."/>
            <person name="Zhang M."/>
            <person name="Cui Y."/>
            <person name="Dong X."/>
            <person name="Liu H."/>
            <person name="Ma X."/>
            <person name="Jiao Y."/>
            <person name="Wang B."/>
            <person name="Wei X."/>
            <person name="Stein J.C."/>
            <person name="Glaubitz J.C."/>
            <person name="Lu F."/>
            <person name="Yu G."/>
            <person name="Liang C."/>
            <person name="Fengler K."/>
            <person name="Li B."/>
            <person name="Rafalski A."/>
            <person name="Schnable P.S."/>
            <person name="Ware D.H."/>
            <person name="Buckler E.S."/>
            <person name="Lai J."/>
        </authorList>
    </citation>
    <scope>NUCLEOTIDE SEQUENCE [LARGE SCALE GENOMIC DNA]</scope>
    <source>
        <strain evidence="4">cv. Missouri 17</strain>
        <tissue evidence="3">Seedling</tissue>
    </source>
</reference>
<proteinExistence type="predicted"/>
<name>A0A3L6FA65_MAIZE</name>